<dbReference type="RefSeq" id="XP_013335440.1">
    <property type="nucleotide sequence ID" value="XM_013479986.1"/>
</dbReference>
<dbReference type="GO" id="GO:0051539">
    <property type="term" value="F:4 iron, 4 sulfur cluster binding"/>
    <property type="evidence" value="ECO:0007669"/>
    <property type="project" value="UniProtKB-KW"/>
</dbReference>
<gene>
    <name evidence="12" type="ORF">EMWEY_00017950</name>
</gene>
<evidence type="ECO:0000256" key="8">
    <source>
        <dbReference type="ARBA" id="ARBA00023242"/>
    </source>
</evidence>
<evidence type="ECO:0000256" key="6">
    <source>
        <dbReference type="ARBA" id="ARBA00022771"/>
    </source>
</evidence>
<dbReference type="GO" id="GO:0008296">
    <property type="term" value="F:3'-5'-DNA exonuclease activity"/>
    <property type="evidence" value="ECO:0007669"/>
    <property type="project" value="TreeGrafter"/>
</dbReference>
<dbReference type="GO" id="GO:0008270">
    <property type="term" value="F:zinc ion binding"/>
    <property type="evidence" value="ECO:0007669"/>
    <property type="project" value="UniProtKB-KW"/>
</dbReference>
<dbReference type="GO" id="GO:0045004">
    <property type="term" value="P:DNA replication proofreading"/>
    <property type="evidence" value="ECO:0007669"/>
    <property type="project" value="TreeGrafter"/>
</dbReference>
<keyword evidence="3" id="KW-0004">4Fe-4S</keyword>
<dbReference type="SUPFAM" id="SSF56672">
    <property type="entry name" value="DNA/RNA polymerases"/>
    <property type="match status" value="1"/>
</dbReference>
<dbReference type="OrthoDB" id="2414538at2759"/>
<evidence type="ECO:0000256" key="5">
    <source>
        <dbReference type="ARBA" id="ARBA00022695"/>
    </source>
</evidence>
<proteinExistence type="predicted"/>
<evidence type="ECO:0000313" key="12">
    <source>
        <dbReference type="EMBL" id="CDJ58792.1"/>
    </source>
</evidence>
<dbReference type="VEuPathDB" id="ToxoDB:EMWEY_00017950"/>
<keyword evidence="4 12" id="KW-0808">Transferase</keyword>
<keyword evidence="5 12" id="KW-0548">Nucleotidyltransferase</keyword>
<dbReference type="AlphaFoldDB" id="U6M3I1"/>
<reference evidence="12" key="2">
    <citation type="submission" date="2013-10" db="EMBL/GenBank/DDBJ databases">
        <authorList>
            <person name="Aslett M."/>
        </authorList>
    </citation>
    <scope>NUCLEOTIDE SEQUENCE [LARGE SCALE GENOMIC DNA]</scope>
    <source>
        <strain evidence="12">Weybridge</strain>
    </source>
</reference>
<dbReference type="EC" id="2.7.7.7" evidence="2"/>
<evidence type="ECO:0000256" key="7">
    <source>
        <dbReference type="ARBA" id="ARBA00022932"/>
    </source>
</evidence>
<dbReference type="InterPro" id="IPR042087">
    <property type="entry name" value="DNA_pol_B_thumb"/>
</dbReference>
<evidence type="ECO:0000256" key="1">
    <source>
        <dbReference type="ARBA" id="ARBA00004123"/>
    </source>
</evidence>
<dbReference type="Pfam" id="PF00136">
    <property type="entry name" value="DNA_pol_B"/>
    <property type="match status" value="1"/>
</dbReference>
<evidence type="ECO:0000256" key="2">
    <source>
        <dbReference type="ARBA" id="ARBA00012417"/>
    </source>
</evidence>
<dbReference type="GO" id="GO:0000166">
    <property type="term" value="F:nucleotide binding"/>
    <property type="evidence" value="ECO:0007669"/>
    <property type="project" value="InterPro"/>
</dbReference>
<evidence type="ECO:0000313" key="13">
    <source>
        <dbReference type="Proteomes" id="UP000030763"/>
    </source>
</evidence>
<dbReference type="InterPro" id="IPR050240">
    <property type="entry name" value="DNA_pol_type-B"/>
</dbReference>
<keyword evidence="13" id="KW-1185">Reference proteome</keyword>
<organism evidence="12 13">
    <name type="scientific">Eimeria maxima</name>
    <name type="common">Coccidian parasite</name>
    <dbReference type="NCBI Taxonomy" id="5804"/>
    <lineage>
        <taxon>Eukaryota</taxon>
        <taxon>Sar</taxon>
        <taxon>Alveolata</taxon>
        <taxon>Apicomplexa</taxon>
        <taxon>Conoidasida</taxon>
        <taxon>Coccidia</taxon>
        <taxon>Eucoccidiorida</taxon>
        <taxon>Eimeriorina</taxon>
        <taxon>Eimeriidae</taxon>
        <taxon>Eimeria</taxon>
    </lineage>
</organism>
<dbReference type="EMBL" id="HG719840">
    <property type="protein sequence ID" value="CDJ58792.1"/>
    <property type="molecule type" value="Genomic_DNA"/>
</dbReference>
<dbReference type="GO" id="GO:0006287">
    <property type="term" value="P:base-excision repair, gap-filling"/>
    <property type="evidence" value="ECO:0007669"/>
    <property type="project" value="TreeGrafter"/>
</dbReference>
<dbReference type="InterPro" id="IPR006134">
    <property type="entry name" value="DNA-dir_DNA_pol_B_multi_dom"/>
</dbReference>
<sequence length="256" mass="28735">MVDTVLKKMLIDKDVENAKAYTRNKIAELLQNKIDLSLLVQTKSLGKLDYDTKLPHVELAKKLRKRDPGTAPNVGDRISYVVVQGSKGQAQYERAEDPLFVLENNLPIDTQHYLETLKGPLMRIFEGVMTDPESLFSGMHTLKKTLTVSSQGALSKFIKKGVQCVGCRVTIGEGALCKHCQTKEGEIAAAKAAEVQALEREHNALWTECQRCQGSLLQDVICINRDCPIFYRRAKVKKEVGALQETLQRLHLTNDW</sequence>
<keyword evidence="3" id="KW-0408">Iron</keyword>
<evidence type="ECO:0000256" key="4">
    <source>
        <dbReference type="ARBA" id="ARBA00022679"/>
    </source>
</evidence>
<dbReference type="GO" id="GO:0003677">
    <property type="term" value="F:DNA binding"/>
    <property type="evidence" value="ECO:0007669"/>
    <property type="project" value="InterPro"/>
</dbReference>
<keyword evidence="3" id="KW-0411">Iron-sulfur</keyword>
<comment type="subcellular location">
    <subcellularLocation>
        <location evidence="1">Nucleus</location>
    </subcellularLocation>
</comment>
<keyword evidence="6" id="KW-0863">Zinc-finger</keyword>
<name>U6M3I1_EIMMA</name>
<feature type="domain" description="DNA-directed DNA polymerase family B multifunctional" evidence="10">
    <location>
        <begin position="1"/>
        <end position="126"/>
    </location>
</feature>
<keyword evidence="6" id="KW-0479">Metal-binding</keyword>
<feature type="domain" description="C4-type zinc-finger of DNA polymerase delta" evidence="11">
    <location>
        <begin position="164"/>
        <end position="233"/>
    </location>
</feature>
<evidence type="ECO:0000259" key="10">
    <source>
        <dbReference type="Pfam" id="PF00136"/>
    </source>
</evidence>
<dbReference type="InterPro" id="IPR025687">
    <property type="entry name" value="Znf-C4pol"/>
</dbReference>
<dbReference type="Pfam" id="PF14260">
    <property type="entry name" value="zf-C4pol"/>
    <property type="match status" value="1"/>
</dbReference>
<reference evidence="12" key="1">
    <citation type="submission" date="2013-10" db="EMBL/GenBank/DDBJ databases">
        <title>Genomic analysis of the causative agents of coccidiosis in chickens.</title>
        <authorList>
            <person name="Reid A.J."/>
            <person name="Blake D."/>
            <person name="Billington K."/>
            <person name="Browne H."/>
            <person name="Dunn M."/>
            <person name="Hung S."/>
            <person name="Kawahara F."/>
            <person name="Miranda-Saavedra D."/>
            <person name="Mourier T."/>
            <person name="Nagra H."/>
            <person name="Otto T.D."/>
            <person name="Rawlings N."/>
            <person name="Sanchez A."/>
            <person name="Sanders M."/>
            <person name="Subramaniam C."/>
            <person name="Tay Y."/>
            <person name="Dear P."/>
            <person name="Doerig C."/>
            <person name="Gruber A."/>
            <person name="Parkinson J."/>
            <person name="Shirley M."/>
            <person name="Wan K.L."/>
            <person name="Berriman M."/>
            <person name="Tomley F."/>
            <person name="Pain A."/>
        </authorList>
    </citation>
    <scope>NUCLEOTIDE SEQUENCE [LARGE SCALE GENOMIC DNA]</scope>
    <source>
        <strain evidence="12">Weybridge</strain>
    </source>
</reference>
<dbReference type="OMA" id="TNPQKPD"/>
<dbReference type="Gene3D" id="1.10.132.60">
    <property type="entry name" value="DNA polymerase family B, C-terminal domain"/>
    <property type="match status" value="1"/>
</dbReference>
<protein>
    <recommendedName>
        <fullName evidence="2">DNA-directed DNA polymerase</fullName>
        <ecNumber evidence="2">2.7.7.7</ecNumber>
    </recommendedName>
</protein>
<dbReference type="GO" id="GO:0006297">
    <property type="term" value="P:nucleotide-excision repair, DNA gap filling"/>
    <property type="evidence" value="ECO:0007669"/>
    <property type="project" value="TreeGrafter"/>
</dbReference>
<dbReference type="PANTHER" id="PTHR10322">
    <property type="entry name" value="DNA POLYMERASE CATALYTIC SUBUNIT"/>
    <property type="match status" value="1"/>
</dbReference>
<dbReference type="GeneID" id="25335781"/>
<dbReference type="InterPro" id="IPR043502">
    <property type="entry name" value="DNA/RNA_pol_sf"/>
</dbReference>
<dbReference type="GO" id="GO:0003887">
    <property type="term" value="F:DNA-directed DNA polymerase activity"/>
    <property type="evidence" value="ECO:0007669"/>
    <property type="project" value="UniProtKB-KW"/>
</dbReference>
<dbReference type="PANTHER" id="PTHR10322:SF23">
    <property type="entry name" value="DNA POLYMERASE DELTA CATALYTIC SUBUNIT"/>
    <property type="match status" value="1"/>
</dbReference>
<evidence type="ECO:0000256" key="9">
    <source>
        <dbReference type="ARBA" id="ARBA00049244"/>
    </source>
</evidence>
<keyword evidence="7" id="KW-0239">DNA-directed DNA polymerase</keyword>
<comment type="catalytic activity">
    <reaction evidence="9">
        <text>DNA(n) + a 2'-deoxyribonucleoside 5'-triphosphate = DNA(n+1) + diphosphate</text>
        <dbReference type="Rhea" id="RHEA:22508"/>
        <dbReference type="Rhea" id="RHEA-COMP:17339"/>
        <dbReference type="Rhea" id="RHEA-COMP:17340"/>
        <dbReference type="ChEBI" id="CHEBI:33019"/>
        <dbReference type="ChEBI" id="CHEBI:61560"/>
        <dbReference type="ChEBI" id="CHEBI:173112"/>
        <dbReference type="EC" id="2.7.7.7"/>
    </reaction>
</comment>
<keyword evidence="6" id="KW-0862">Zinc</keyword>
<dbReference type="GO" id="GO:0043625">
    <property type="term" value="C:delta DNA polymerase complex"/>
    <property type="evidence" value="ECO:0007669"/>
    <property type="project" value="TreeGrafter"/>
</dbReference>
<evidence type="ECO:0000256" key="3">
    <source>
        <dbReference type="ARBA" id="ARBA00022485"/>
    </source>
</evidence>
<accession>U6M3I1</accession>
<dbReference type="Proteomes" id="UP000030763">
    <property type="component" value="Unassembled WGS sequence"/>
</dbReference>
<evidence type="ECO:0000259" key="11">
    <source>
        <dbReference type="Pfam" id="PF14260"/>
    </source>
</evidence>
<keyword evidence="8" id="KW-0539">Nucleus</keyword>